<dbReference type="Proteomes" id="UP000298416">
    <property type="component" value="Unassembled WGS sequence"/>
</dbReference>
<organism evidence="2">
    <name type="scientific">Salvia splendens</name>
    <name type="common">Scarlet sage</name>
    <dbReference type="NCBI Taxonomy" id="180675"/>
    <lineage>
        <taxon>Eukaryota</taxon>
        <taxon>Viridiplantae</taxon>
        <taxon>Streptophyta</taxon>
        <taxon>Embryophyta</taxon>
        <taxon>Tracheophyta</taxon>
        <taxon>Spermatophyta</taxon>
        <taxon>Magnoliopsida</taxon>
        <taxon>eudicotyledons</taxon>
        <taxon>Gunneridae</taxon>
        <taxon>Pentapetalae</taxon>
        <taxon>asterids</taxon>
        <taxon>lamiids</taxon>
        <taxon>Lamiales</taxon>
        <taxon>Lamiaceae</taxon>
        <taxon>Nepetoideae</taxon>
        <taxon>Mentheae</taxon>
        <taxon>Salviinae</taxon>
        <taxon>Salvia</taxon>
        <taxon>Salvia subgen. Calosphace</taxon>
        <taxon>core Calosphace</taxon>
    </lineage>
</organism>
<dbReference type="Gene3D" id="3.40.50.300">
    <property type="entry name" value="P-loop containing nucleotide triphosphate hydrolases"/>
    <property type="match status" value="1"/>
</dbReference>
<dbReference type="InterPro" id="IPR027417">
    <property type="entry name" value="P-loop_NTPase"/>
</dbReference>
<evidence type="ECO:0000313" key="3">
    <source>
        <dbReference type="Proteomes" id="UP000298416"/>
    </source>
</evidence>
<feature type="domain" description="NB-ARC" evidence="1">
    <location>
        <begin position="40"/>
        <end position="89"/>
    </location>
</feature>
<evidence type="ECO:0000313" key="2">
    <source>
        <dbReference type="EMBL" id="KAG6431247.1"/>
    </source>
</evidence>
<dbReference type="AlphaFoldDB" id="A0A8X9A703"/>
<protein>
    <recommendedName>
        <fullName evidence="1">NB-ARC domain-containing protein</fullName>
    </recommendedName>
</protein>
<name>A0A8X9A703_SALSN</name>
<comment type="caution">
    <text evidence="2">The sequence shown here is derived from an EMBL/GenBank/DDBJ whole genome shotgun (WGS) entry which is preliminary data.</text>
</comment>
<evidence type="ECO:0000259" key="1">
    <source>
        <dbReference type="Pfam" id="PF00931"/>
    </source>
</evidence>
<keyword evidence="3" id="KW-1185">Reference proteome</keyword>
<accession>A0A8X9A703</accession>
<sequence>MQDYGIKSILDIDTTGSSDLNWSRRTFPDFLVEDCFVGKEDELRTLVSLLVGGDNHRVISVWSMGGIGKTTIAKNAYNHRTVTSFFESFDVGLRYSKV</sequence>
<dbReference type="SUPFAM" id="SSF52540">
    <property type="entry name" value="P-loop containing nucleoside triphosphate hydrolases"/>
    <property type="match status" value="1"/>
</dbReference>
<dbReference type="Pfam" id="PF00931">
    <property type="entry name" value="NB-ARC"/>
    <property type="match status" value="1"/>
</dbReference>
<reference evidence="2" key="1">
    <citation type="submission" date="2018-01" db="EMBL/GenBank/DDBJ databases">
        <authorList>
            <person name="Mao J.F."/>
        </authorList>
    </citation>
    <scope>NUCLEOTIDE SEQUENCE</scope>
    <source>
        <strain evidence="2">Huo1</strain>
        <tissue evidence="2">Leaf</tissue>
    </source>
</reference>
<dbReference type="InterPro" id="IPR002182">
    <property type="entry name" value="NB-ARC"/>
</dbReference>
<proteinExistence type="predicted"/>
<dbReference type="EMBL" id="PNBA02000003">
    <property type="protein sequence ID" value="KAG6431247.1"/>
    <property type="molecule type" value="Genomic_DNA"/>
</dbReference>
<gene>
    <name evidence="2" type="ORF">SASPL_109325</name>
</gene>
<dbReference type="GO" id="GO:0043531">
    <property type="term" value="F:ADP binding"/>
    <property type="evidence" value="ECO:0007669"/>
    <property type="project" value="InterPro"/>
</dbReference>
<reference evidence="2" key="2">
    <citation type="submission" date="2020-08" db="EMBL/GenBank/DDBJ databases">
        <title>Plant Genome Project.</title>
        <authorList>
            <person name="Zhang R.-G."/>
        </authorList>
    </citation>
    <scope>NUCLEOTIDE SEQUENCE</scope>
    <source>
        <strain evidence="2">Huo1</strain>
        <tissue evidence="2">Leaf</tissue>
    </source>
</reference>